<name>A0AAV4IMN1_9GAST</name>
<organism evidence="1 2">
    <name type="scientific">Elysia marginata</name>
    <dbReference type="NCBI Taxonomy" id="1093978"/>
    <lineage>
        <taxon>Eukaryota</taxon>
        <taxon>Metazoa</taxon>
        <taxon>Spiralia</taxon>
        <taxon>Lophotrochozoa</taxon>
        <taxon>Mollusca</taxon>
        <taxon>Gastropoda</taxon>
        <taxon>Heterobranchia</taxon>
        <taxon>Euthyneura</taxon>
        <taxon>Panpulmonata</taxon>
        <taxon>Sacoglossa</taxon>
        <taxon>Placobranchoidea</taxon>
        <taxon>Plakobranchidae</taxon>
        <taxon>Elysia</taxon>
    </lineage>
</organism>
<evidence type="ECO:0000313" key="1">
    <source>
        <dbReference type="EMBL" id="GFS11355.1"/>
    </source>
</evidence>
<reference evidence="1 2" key="1">
    <citation type="journal article" date="2021" name="Elife">
        <title>Chloroplast acquisition without the gene transfer in kleptoplastic sea slugs, Plakobranchus ocellatus.</title>
        <authorList>
            <person name="Maeda T."/>
            <person name="Takahashi S."/>
            <person name="Yoshida T."/>
            <person name="Shimamura S."/>
            <person name="Takaki Y."/>
            <person name="Nagai Y."/>
            <person name="Toyoda A."/>
            <person name="Suzuki Y."/>
            <person name="Arimoto A."/>
            <person name="Ishii H."/>
            <person name="Satoh N."/>
            <person name="Nishiyama T."/>
            <person name="Hasebe M."/>
            <person name="Maruyama T."/>
            <person name="Minagawa J."/>
            <person name="Obokata J."/>
            <person name="Shigenobu S."/>
        </authorList>
    </citation>
    <scope>NUCLEOTIDE SEQUENCE [LARGE SCALE GENOMIC DNA]</scope>
</reference>
<sequence length="123" mass="13396">MSTSRVSATLRGLLNLSISSLKGAVVQGSYKSPVIKTTGTSTNIAKCSPCIHVSHRSYGRKVKPKPPKITHFEYSGDLRVLPSLNKDTLLYNYQGLENEIKGKETLERLSSIEYATAVSIVIG</sequence>
<keyword evidence="2" id="KW-1185">Reference proteome</keyword>
<protein>
    <submittedName>
        <fullName evidence="1">Uncharacterized protein</fullName>
    </submittedName>
</protein>
<gene>
    <name evidence="1" type="ORF">ElyMa_001345100</name>
</gene>
<evidence type="ECO:0000313" key="2">
    <source>
        <dbReference type="Proteomes" id="UP000762676"/>
    </source>
</evidence>
<dbReference type="Proteomes" id="UP000762676">
    <property type="component" value="Unassembled WGS sequence"/>
</dbReference>
<dbReference type="EMBL" id="BMAT01002671">
    <property type="protein sequence ID" value="GFS11355.1"/>
    <property type="molecule type" value="Genomic_DNA"/>
</dbReference>
<proteinExistence type="predicted"/>
<comment type="caution">
    <text evidence="1">The sequence shown here is derived from an EMBL/GenBank/DDBJ whole genome shotgun (WGS) entry which is preliminary data.</text>
</comment>
<dbReference type="AlphaFoldDB" id="A0AAV4IMN1"/>
<accession>A0AAV4IMN1</accession>